<dbReference type="STRING" id="313596.RB2501_09315"/>
<keyword evidence="3" id="KW-1185">Reference proteome</keyword>
<dbReference type="EMBL" id="CP001712">
    <property type="protein sequence ID" value="EAR17091.1"/>
    <property type="molecule type" value="Genomic_DNA"/>
</dbReference>
<dbReference type="AlphaFoldDB" id="A4CJI3"/>
<dbReference type="PROSITE" id="PS51257">
    <property type="entry name" value="PROKAR_LIPOPROTEIN"/>
    <property type="match status" value="1"/>
</dbReference>
<accession>A4CJI3</accession>
<dbReference type="KEGG" id="rbi:RB2501_09315"/>
<organism evidence="2 3">
    <name type="scientific">Robiginitalea biformata (strain ATCC BAA-864 / DSM 15991 / KCTC 12146 / HTCC2501)</name>
    <dbReference type="NCBI Taxonomy" id="313596"/>
    <lineage>
        <taxon>Bacteria</taxon>
        <taxon>Pseudomonadati</taxon>
        <taxon>Bacteroidota</taxon>
        <taxon>Flavobacteriia</taxon>
        <taxon>Flavobacteriales</taxon>
        <taxon>Flavobacteriaceae</taxon>
        <taxon>Robiginitalea</taxon>
    </lineage>
</organism>
<dbReference type="RefSeq" id="WP_015753847.1">
    <property type="nucleotide sequence ID" value="NC_013222.1"/>
</dbReference>
<feature type="domain" description="Fibronectin type-III" evidence="1">
    <location>
        <begin position="146"/>
        <end position="235"/>
    </location>
</feature>
<dbReference type="eggNOG" id="COG4733">
    <property type="taxonomic scope" value="Bacteria"/>
</dbReference>
<dbReference type="HOGENOM" id="CLU_103348_0_0_10"/>
<dbReference type="InterPro" id="IPR013783">
    <property type="entry name" value="Ig-like_fold"/>
</dbReference>
<dbReference type="PROSITE" id="PS50853">
    <property type="entry name" value="FN3"/>
    <property type="match status" value="1"/>
</dbReference>
<sequence length="235" mass="24986">MKIVKGITGSLFFLLLACGGGGSDDPEPEPQPDPPSAATLIFPGNNTECTEGEIISPTQSRITFQWNLSQNTDSYELIVRNLNTNSELSTTTNTNEATLSVNRGTPYQWQVVSRANGVSETAASPTWRFYNEGPGVENYAPFPAQAIAPARGAHLETASEVTLEWSGSDVDGDIEGYEVFLGTGPGALESVGTTGAGETTLTVPVAAATTYYWRVTTSDSVGNSSESELFEFLVQ</sequence>
<proteinExistence type="predicted"/>
<dbReference type="Proteomes" id="UP000009049">
    <property type="component" value="Chromosome"/>
</dbReference>
<gene>
    <name evidence="2" type="ordered locus">RB2501_09315</name>
</gene>
<evidence type="ECO:0000313" key="3">
    <source>
        <dbReference type="Proteomes" id="UP000009049"/>
    </source>
</evidence>
<protein>
    <recommendedName>
        <fullName evidence="1">Fibronectin type-III domain-containing protein</fullName>
    </recommendedName>
</protein>
<dbReference type="InterPro" id="IPR036116">
    <property type="entry name" value="FN3_sf"/>
</dbReference>
<name>A4CJI3_ROBBH</name>
<reference evidence="2 3" key="1">
    <citation type="journal article" date="2009" name="J. Bacteriol.">
        <title>Complete genome sequence of Robiginitalea biformata HTCC2501.</title>
        <authorList>
            <person name="Oh H.M."/>
            <person name="Giovannoni S.J."/>
            <person name="Lee K."/>
            <person name="Ferriera S."/>
            <person name="Johnson J."/>
            <person name="Cho J.C."/>
        </authorList>
    </citation>
    <scope>NUCLEOTIDE SEQUENCE [LARGE SCALE GENOMIC DNA]</scope>
    <source>
        <strain evidence="3">ATCC BAA-864 / HTCC2501 / KCTC 12146</strain>
    </source>
</reference>
<evidence type="ECO:0000259" key="1">
    <source>
        <dbReference type="PROSITE" id="PS50853"/>
    </source>
</evidence>
<dbReference type="OrthoDB" id="789771at2"/>
<dbReference type="InterPro" id="IPR003961">
    <property type="entry name" value="FN3_dom"/>
</dbReference>
<evidence type="ECO:0000313" key="2">
    <source>
        <dbReference type="EMBL" id="EAR17091.1"/>
    </source>
</evidence>
<dbReference type="SUPFAM" id="SSF49265">
    <property type="entry name" value="Fibronectin type III"/>
    <property type="match status" value="1"/>
</dbReference>
<dbReference type="Gene3D" id="2.60.40.10">
    <property type="entry name" value="Immunoglobulins"/>
    <property type="match status" value="1"/>
</dbReference>